<dbReference type="Proteomes" id="UP000688137">
    <property type="component" value="Unassembled WGS sequence"/>
</dbReference>
<reference evidence="1" key="1">
    <citation type="submission" date="2021-01" db="EMBL/GenBank/DDBJ databases">
        <authorList>
            <consortium name="Genoscope - CEA"/>
            <person name="William W."/>
        </authorList>
    </citation>
    <scope>NUCLEOTIDE SEQUENCE</scope>
</reference>
<dbReference type="AlphaFoldDB" id="A0A8S1LIV5"/>
<dbReference type="OMA" id="YHFRRKF"/>
<gene>
    <name evidence="1" type="ORF">PPRIM_AZ9-3.1.T0390242</name>
</gene>
<evidence type="ECO:0000313" key="1">
    <source>
        <dbReference type="EMBL" id="CAD8066679.1"/>
    </source>
</evidence>
<comment type="caution">
    <text evidence="1">The sequence shown here is derived from an EMBL/GenBank/DDBJ whole genome shotgun (WGS) entry which is preliminary data.</text>
</comment>
<accession>A0A8S1LIV5</accession>
<keyword evidence="2" id="KW-1185">Reference proteome</keyword>
<sequence length="58" mass="6986">MFFTEPKFNNIPDIRKLIALVQGYELKYRPESPLTQKAMESLGQDRHHFRRKFHIALQ</sequence>
<organism evidence="1 2">
    <name type="scientific">Paramecium primaurelia</name>
    <dbReference type="NCBI Taxonomy" id="5886"/>
    <lineage>
        <taxon>Eukaryota</taxon>
        <taxon>Sar</taxon>
        <taxon>Alveolata</taxon>
        <taxon>Ciliophora</taxon>
        <taxon>Intramacronucleata</taxon>
        <taxon>Oligohymenophorea</taxon>
        <taxon>Peniculida</taxon>
        <taxon>Parameciidae</taxon>
        <taxon>Paramecium</taxon>
    </lineage>
</organism>
<name>A0A8S1LIV5_PARPR</name>
<proteinExistence type="predicted"/>
<dbReference type="EMBL" id="CAJJDM010000038">
    <property type="protein sequence ID" value="CAD8066679.1"/>
    <property type="molecule type" value="Genomic_DNA"/>
</dbReference>
<evidence type="ECO:0000313" key="2">
    <source>
        <dbReference type="Proteomes" id="UP000688137"/>
    </source>
</evidence>
<protein>
    <submittedName>
        <fullName evidence="1">Uncharacterized protein</fullName>
    </submittedName>
</protein>